<organism evidence="1 2">
    <name type="scientific">Deinococcus lacus</name>
    <dbReference type="NCBI Taxonomy" id="392561"/>
    <lineage>
        <taxon>Bacteria</taxon>
        <taxon>Thermotogati</taxon>
        <taxon>Deinococcota</taxon>
        <taxon>Deinococci</taxon>
        <taxon>Deinococcales</taxon>
        <taxon>Deinococcaceae</taxon>
        <taxon>Deinococcus</taxon>
    </lineage>
</organism>
<accession>A0ABW1YCG8</accession>
<gene>
    <name evidence="1" type="ORF">ACFP81_00010</name>
</gene>
<sequence>MNFSELVEREGFPAGVKVTVTPGEGGQVFRAEQGGHSAEILLTPEAEAMYGPGPSLALTLSRLRQMVEAGLSGSAEREVFVGD</sequence>
<dbReference type="Proteomes" id="UP001596297">
    <property type="component" value="Unassembled WGS sequence"/>
</dbReference>
<evidence type="ECO:0000313" key="1">
    <source>
        <dbReference type="EMBL" id="MFC6590584.1"/>
    </source>
</evidence>
<dbReference type="RefSeq" id="WP_380081607.1">
    <property type="nucleotide sequence ID" value="NZ_JBHSWD010000001.1"/>
</dbReference>
<evidence type="ECO:0000313" key="2">
    <source>
        <dbReference type="Proteomes" id="UP001596297"/>
    </source>
</evidence>
<reference evidence="2" key="1">
    <citation type="journal article" date="2019" name="Int. J. Syst. Evol. Microbiol.">
        <title>The Global Catalogue of Microorganisms (GCM) 10K type strain sequencing project: providing services to taxonomists for standard genome sequencing and annotation.</title>
        <authorList>
            <consortium name="The Broad Institute Genomics Platform"/>
            <consortium name="The Broad Institute Genome Sequencing Center for Infectious Disease"/>
            <person name="Wu L."/>
            <person name="Ma J."/>
        </authorList>
    </citation>
    <scope>NUCLEOTIDE SEQUENCE [LARGE SCALE GENOMIC DNA]</scope>
    <source>
        <strain evidence="2">CGMCC 1.15772</strain>
    </source>
</reference>
<dbReference type="EMBL" id="JBHSWD010000001">
    <property type="protein sequence ID" value="MFC6590584.1"/>
    <property type="molecule type" value="Genomic_DNA"/>
</dbReference>
<keyword evidence="2" id="KW-1185">Reference proteome</keyword>
<proteinExistence type="predicted"/>
<comment type="caution">
    <text evidence="1">The sequence shown here is derived from an EMBL/GenBank/DDBJ whole genome shotgun (WGS) entry which is preliminary data.</text>
</comment>
<name>A0ABW1YCG8_9DEIO</name>
<protein>
    <submittedName>
        <fullName evidence="1">Uncharacterized protein</fullName>
    </submittedName>
</protein>